<keyword evidence="5" id="KW-1185">Reference proteome</keyword>
<dbReference type="Pfam" id="PF05911">
    <property type="entry name" value="FPP"/>
    <property type="match status" value="2"/>
</dbReference>
<dbReference type="AlphaFoldDB" id="A0A5N6LQ23"/>
<dbReference type="Proteomes" id="UP000326396">
    <property type="component" value="Linkage Group LG9"/>
</dbReference>
<evidence type="ECO:0000313" key="4">
    <source>
        <dbReference type="EMBL" id="KAD2394343.1"/>
    </source>
</evidence>
<organism evidence="4 5">
    <name type="scientific">Mikania micrantha</name>
    <name type="common">bitter vine</name>
    <dbReference type="NCBI Taxonomy" id="192012"/>
    <lineage>
        <taxon>Eukaryota</taxon>
        <taxon>Viridiplantae</taxon>
        <taxon>Streptophyta</taxon>
        <taxon>Embryophyta</taxon>
        <taxon>Tracheophyta</taxon>
        <taxon>Spermatophyta</taxon>
        <taxon>Magnoliopsida</taxon>
        <taxon>eudicotyledons</taxon>
        <taxon>Gunneridae</taxon>
        <taxon>Pentapetalae</taxon>
        <taxon>asterids</taxon>
        <taxon>campanulids</taxon>
        <taxon>Asterales</taxon>
        <taxon>Asteraceae</taxon>
        <taxon>Asteroideae</taxon>
        <taxon>Heliantheae alliance</taxon>
        <taxon>Eupatorieae</taxon>
        <taxon>Mikania</taxon>
    </lineage>
</organism>
<proteinExistence type="inferred from homology"/>
<dbReference type="EMBL" id="SZYD01000019">
    <property type="protein sequence ID" value="KAD2394343.1"/>
    <property type="molecule type" value="Genomic_DNA"/>
</dbReference>
<evidence type="ECO:0000256" key="1">
    <source>
        <dbReference type="ARBA" id="ARBA00005921"/>
    </source>
</evidence>
<dbReference type="PANTHER" id="PTHR31580:SF46">
    <property type="entry name" value="FILAMENT-LIKE PLANT PROTEIN-RELATED"/>
    <property type="match status" value="1"/>
</dbReference>
<gene>
    <name evidence="4" type="ORF">E3N88_41320</name>
</gene>
<evidence type="ECO:0000256" key="2">
    <source>
        <dbReference type="ARBA" id="ARBA00023054"/>
    </source>
</evidence>
<accession>A0A5N6LQ23</accession>
<sequence>MNQKTWVLRNRFSEQSNDVSSEAEIYLKQNEEEKLSYGKQIALEETVRNLHEQVACLLCECNAKDKLMAEHAKTAQEATSARERAEALVAIQKQELENELQQKEAAIERLIHLNAALKNCRRELSSTKMKHDQKLMIKMAHARLESKYIEAKKKLANLTVENARLSKALHKKDETIKDVHDQISNTTTKFNALMSRLDPAERGNNLFKHKVKGRYADMANRQQLETERQKLRLLVRKRAPGHPKTNPKSRFKSVDTRMSFMIKQLSEVEQENKILKESVCKRDDEIHSLKAELAEMRCDEQNNGNNIMNLMTDHFENLNLTNFGLEHQLSASKVQLKEAIQEISFLEMELEDKSHRCKRLEATCLELQLQLTSISSKDMVTENLDQEEKLLENGMKITAELTDKKSTNNSSLHDLITADDGVDWEVLLNRPMIKELINVTETEQRYMVVPRALPIVPIKKRCKHIELLRRLLFRGNKKKLLGFTAQKV</sequence>
<comment type="caution">
    <text evidence="4">The sequence shown here is derived from an EMBL/GenBank/DDBJ whole genome shotgun (WGS) entry which is preliminary data.</text>
</comment>
<dbReference type="OrthoDB" id="1696825at2759"/>
<dbReference type="InterPro" id="IPR008587">
    <property type="entry name" value="FPP_plant"/>
</dbReference>
<comment type="similarity">
    <text evidence="1">Belongs to the FPP family.</text>
</comment>
<name>A0A5N6LQ23_9ASTR</name>
<dbReference type="PANTHER" id="PTHR31580">
    <property type="entry name" value="FILAMENT-LIKE PLANT PROTEIN 4"/>
    <property type="match status" value="1"/>
</dbReference>
<evidence type="ECO:0000313" key="5">
    <source>
        <dbReference type="Proteomes" id="UP000326396"/>
    </source>
</evidence>
<reference evidence="4 5" key="1">
    <citation type="submission" date="2019-05" db="EMBL/GenBank/DDBJ databases">
        <title>Mikania micrantha, genome provides insights into the molecular mechanism of rapid growth.</title>
        <authorList>
            <person name="Liu B."/>
        </authorList>
    </citation>
    <scope>NUCLEOTIDE SEQUENCE [LARGE SCALE GENOMIC DNA]</scope>
    <source>
        <strain evidence="4">NLD-2019</strain>
        <tissue evidence="4">Leaf</tissue>
    </source>
</reference>
<keyword evidence="2 3" id="KW-0175">Coiled coil</keyword>
<protein>
    <submittedName>
        <fullName evidence="4">Uncharacterized protein</fullName>
    </submittedName>
</protein>
<feature type="coiled-coil region" evidence="3">
    <location>
        <begin position="68"/>
        <end position="168"/>
    </location>
</feature>
<feature type="coiled-coil region" evidence="3">
    <location>
        <begin position="329"/>
        <end position="370"/>
    </location>
</feature>
<evidence type="ECO:0000256" key="3">
    <source>
        <dbReference type="SAM" id="Coils"/>
    </source>
</evidence>